<organism evidence="2 3">
    <name type="scientific">Shewanella surugensis</name>
    <dbReference type="NCBI Taxonomy" id="212020"/>
    <lineage>
        <taxon>Bacteria</taxon>
        <taxon>Pseudomonadati</taxon>
        <taxon>Pseudomonadota</taxon>
        <taxon>Gammaproteobacteria</taxon>
        <taxon>Alteromonadales</taxon>
        <taxon>Shewanellaceae</taxon>
        <taxon>Shewanella</taxon>
    </lineage>
</organism>
<protein>
    <recommendedName>
        <fullName evidence="1">Choice-of-anchor I domain-containing protein</fullName>
    </recommendedName>
</protein>
<evidence type="ECO:0000259" key="1">
    <source>
        <dbReference type="Pfam" id="PF22494"/>
    </source>
</evidence>
<dbReference type="PANTHER" id="PTHR46928">
    <property type="entry name" value="MESENCHYME-SPECIFIC CELL SURFACE GLYCOPROTEIN"/>
    <property type="match status" value="1"/>
</dbReference>
<keyword evidence="3" id="KW-1185">Reference proteome</keyword>
<comment type="caution">
    <text evidence="2">The sequence shown here is derived from an EMBL/GenBank/DDBJ whole genome shotgun (WGS) entry which is preliminary data.</text>
</comment>
<name>A0ABT0L6X3_9GAMM</name>
<dbReference type="InterPro" id="IPR052956">
    <property type="entry name" value="Mesenchyme-surface_protein"/>
</dbReference>
<dbReference type="PANTHER" id="PTHR46928:SF1">
    <property type="entry name" value="MESENCHYME-SPECIFIC CELL SURFACE GLYCOPROTEIN"/>
    <property type="match status" value="1"/>
</dbReference>
<dbReference type="Proteomes" id="UP001203423">
    <property type="component" value="Unassembled WGS sequence"/>
</dbReference>
<reference evidence="2 3" key="1">
    <citation type="submission" date="2022-01" db="EMBL/GenBank/DDBJ databases">
        <title>Whole genome-based taxonomy of the Shewanellaceae.</title>
        <authorList>
            <person name="Martin-Rodriguez A.J."/>
        </authorList>
    </citation>
    <scope>NUCLEOTIDE SEQUENCE [LARGE SCALE GENOMIC DNA]</scope>
    <source>
        <strain evidence="2 3">DSM 17177</strain>
    </source>
</reference>
<dbReference type="RefSeq" id="WP_248938729.1">
    <property type="nucleotide sequence ID" value="NZ_JAKIKS010000006.1"/>
</dbReference>
<dbReference type="SUPFAM" id="SSF50956">
    <property type="entry name" value="Thermostable phytase (3-phytase)"/>
    <property type="match status" value="1"/>
</dbReference>
<dbReference type="EMBL" id="JAKIKS010000006">
    <property type="protein sequence ID" value="MCL1123442.1"/>
    <property type="molecule type" value="Genomic_DNA"/>
</dbReference>
<dbReference type="InterPro" id="IPR055188">
    <property type="entry name" value="Choice_anch_I"/>
</dbReference>
<accession>A0ABT0L6X3</accession>
<proteinExistence type="predicted"/>
<evidence type="ECO:0000313" key="3">
    <source>
        <dbReference type="Proteomes" id="UP001203423"/>
    </source>
</evidence>
<evidence type="ECO:0000313" key="2">
    <source>
        <dbReference type="EMBL" id="MCL1123442.1"/>
    </source>
</evidence>
<gene>
    <name evidence="2" type="ORF">L2764_02830</name>
</gene>
<feature type="domain" description="Choice-of-anchor I" evidence="1">
    <location>
        <begin position="13"/>
        <end position="171"/>
    </location>
</feature>
<dbReference type="Pfam" id="PF22494">
    <property type="entry name" value="choice_anch_I"/>
    <property type="match status" value="1"/>
</dbReference>
<sequence length="177" mass="18897">MVARYAANEFGVSAAEIVDYHASSKQIFVVNAKIGRVDILDGSLLETATPVSIDQALLLNNLLKVADVDVVSDINLSRLGGVNSISIYQDLLAVAVERGDEQGNDKQGKGLVAFYQLSDDGAVQYMHQVEVGYLPDNLVFTPNGQQLLVANEGEPNEAYSVDPVGSVSISILSMVGR</sequence>